<name>A0A5V1ACE1_SALER</name>
<protein>
    <submittedName>
        <fullName evidence="1">Uncharacterized protein</fullName>
    </submittedName>
</protein>
<organism evidence="1">
    <name type="scientific">Salmonella enterica</name>
    <name type="common">Salmonella choleraesuis</name>
    <dbReference type="NCBI Taxonomy" id="28901"/>
    <lineage>
        <taxon>Bacteria</taxon>
        <taxon>Pseudomonadati</taxon>
        <taxon>Pseudomonadota</taxon>
        <taxon>Gammaproteobacteria</taxon>
        <taxon>Enterobacterales</taxon>
        <taxon>Enterobacteriaceae</taxon>
        <taxon>Salmonella</taxon>
    </lineage>
</organism>
<evidence type="ECO:0000313" key="1">
    <source>
        <dbReference type="EMBL" id="EBS9878490.1"/>
    </source>
</evidence>
<sequence>MTQRPLEECPPATLPPRLRTWLLSVDENDTPTELHASRYEFWLCRQIRKRLEAGELYLDDSLQHHHLSDELVLVEEKADILTQMDIPFLRTPIQQQWMN</sequence>
<dbReference type="AlphaFoldDB" id="A0A5V1ACE1"/>
<comment type="caution">
    <text evidence="1">The sequence shown here is derived from an EMBL/GenBank/DDBJ whole genome shotgun (WGS) entry which is preliminary data.</text>
</comment>
<proteinExistence type="predicted"/>
<dbReference type="EMBL" id="AAGXGX010000033">
    <property type="protein sequence ID" value="EBS9878490.1"/>
    <property type="molecule type" value="Genomic_DNA"/>
</dbReference>
<gene>
    <name evidence="1" type="ORF">CEJ02_23010</name>
</gene>
<accession>A0A5V1ACE1</accession>
<reference evidence="1" key="1">
    <citation type="submission" date="2018-07" db="EMBL/GenBank/DDBJ databases">
        <authorList>
            <consortium name="GenomeTrakr network: Whole genome sequencing for foodborne pathogen traceback"/>
        </authorList>
    </citation>
    <scope>NUCLEOTIDE SEQUENCE</scope>
    <source>
        <strain evidence="1">CFSAN065048</strain>
    </source>
</reference>